<evidence type="ECO:0000313" key="1">
    <source>
        <dbReference type="EMBL" id="MBX53676.1"/>
    </source>
</evidence>
<name>A0A2P2PG21_RHIMU</name>
<protein>
    <submittedName>
        <fullName evidence="1">Uncharacterized protein</fullName>
    </submittedName>
</protein>
<dbReference type="AlphaFoldDB" id="A0A2P2PG21"/>
<accession>A0A2P2PG21</accession>
<proteinExistence type="predicted"/>
<organism evidence="1">
    <name type="scientific">Rhizophora mucronata</name>
    <name type="common">Asiatic mangrove</name>
    <dbReference type="NCBI Taxonomy" id="61149"/>
    <lineage>
        <taxon>Eukaryota</taxon>
        <taxon>Viridiplantae</taxon>
        <taxon>Streptophyta</taxon>
        <taxon>Embryophyta</taxon>
        <taxon>Tracheophyta</taxon>
        <taxon>Spermatophyta</taxon>
        <taxon>Magnoliopsida</taxon>
        <taxon>eudicotyledons</taxon>
        <taxon>Gunneridae</taxon>
        <taxon>Pentapetalae</taxon>
        <taxon>rosids</taxon>
        <taxon>fabids</taxon>
        <taxon>Malpighiales</taxon>
        <taxon>Rhizophoraceae</taxon>
        <taxon>Rhizophora</taxon>
    </lineage>
</organism>
<dbReference type="EMBL" id="GGEC01073192">
    <property type="protein sequence ID" value="MBX53676.1"/>
    <property type="molecule type" value="Transcribed_RNA"/>
</dbReference>
<sequence>MTHFIPPNYFTGFIEINILLVICGNGEYPLNR</sequence>
<reference evidence="1" key="1">
    <citation type="submission" date="2018-02" db="EMBL/GenBank/DDBJ databases">
        <title>Rhizophora mucronata_Transcriptome.</title>
        <authorList>
            <person name="Meera S.P."/>
            <person name="Sreeshan A."/>
            <person name="Augustine A."/>
        </authorList>
    </citation>
    <scope>NUCLEOTIDE SEQUENCE</scope>
    <source>
        <tissue evidence="1">Leaf</tissue>
    </source>
</reference>